<dbReference type="STRING" id="1160091.B9T39_04365"/>
<proteinExistence type="predicted"/>
<dbReference type="InterPro" id="IPR001932">
    <property type="entry name" value="PPM-type_phosphatase-like_dom"/>
</dbReference>
<organism evidence="4 5">
    <name type="scientific">Alloscardovia macacae</name>
    <dbReference type="NCBI Taxonomy" id="1160091"/>
    <lineage>
        <taxon>Bacteria</taxon>
        <taxon>Bacillati</taxon>
        <taxon>Actinomycetota</taxon>
        <taxon>Actinomycetes</taxon>
        <taxon>Bifidobacteriales</taxon>
        <taxon>Bifidobacteriaceae</taxon>
        <taxon>Alloscardovia</taxon>
    </lineage>
</organism>
<gene>
    <name evidence="4" type="ORF">B9T39_04365</name>
</gene>
<dbReference type="Gene3D" id="3.60.40.10">
    <property type="entry name" value="PPM-type phosphatase domain"/>
    <property type="match status" value="1"/>
</dbReference>
<dbReference type="PANTHER" id="PTHR47992">
    <property type="entry name" value="PROTEIN PHOSPHATASE"/>
    <property type="match status" value="1"/>
</dbReference>
<dbReference type="InterPro" id="IPR036457">
    <property type="entry name" value="PPM-type-like_dom_sf"/>
</dbReference>
<dbReference type="RefSeq" id="WP_086106603.1">
    <property type="nucleotide sequence ID" value="NZ_NEKB01000006.1"/>
</dbReference>
<dbReference type="EMBL" id="NEKC01000008">
    <property type="protein sequence ID" value="OTA29122.1"/>
    <property type="molecule type" value="Genomic_DNA"/>
</dbReference>
<dbReference type="OrthoDB" id="9801841at2"/>
<dbReference type="PROSITE" id="PS51746">
    <property type="entry name" value="PPM_2"/>
    <property type="match status" value="1"/>
</dbReference>
<dbReference type="InterPro" id="IPR015655">
    <property type="entry name" value="PP2C"/>
</dbReference>
<dbReference type="Pfam" id="PF13672">
    <property type="entry name" value="PP2C_2"/>
    <property type="match status" value="1"/>
</dbReference>
<dbReference type="AlphaFoldDB" id="A0A1Y2SWX9"/>
<evidence type="ECO:0000313" key="4">
    <source>
        <dbReference type="EMBL" id="OTA29122.1"/>
    </source>
</evidence>
<dbReference type="SUPFAM" id="SSF81606">
    <property type="entry name" value="PP2C-like"/>
    <property type="match status" value="1"/>
</dbReference>
<evidence type="ECO:0000313" key="5">
    <source>
        <dbReference type="Proteomes" id="UP000243540"/>
    </source>
</evidence>
<evidence type="ECO:0000256" key="2">
    <source>
        <dbReference type="SAM" id="Phobius"/>
    </source>
</evidence>
<keyword evidence="2" id="KW-0472">Membrane</keyword>
<feature type="domain" description="PPM-type phosphatase" evidence="3">
    <location>
        <begin position="6"/>
        <end position="245"/>
    </location>
</feature>
<feature type="transmembrane region" description="Helical" evidence="2">
    <location>
        <begin position="98"/>
        <end position="117"/>
    </location>
</feature>
<feature type="transmembrane region" description="Helical" evidence="2">
    <location>
        <begin position="430"/>
        <end position="453"/>
    </location>
</feature>
<protein>
    <recommendedName>
        <fullName evidence="3">PPM-type phosphatase domain-containing protein</fullName>
    </recommendedName>
</protein>
<dbReference type="CDD" id="cd00143">
    <property type="entry name" value="PP2Cc"/>
    <property type="match status" value="1"/>
</dbReference>
<dbReference type="Proteomes" id="UP000243540">
    <property type="component" value="Unassembled WGS sequence"/>
</dbReference>
<name>A0A1Y2SWX9_9BIFI</name>
<reference evidence="4 5" key="1">
    <citation type="submission" date="2017-04" db="EMBL/GenBank/DDBJ databases">
        <title>Draft genome sequences of Alloscardovia macacae UMA81211 and UMA81212 isolated from the feces of a rhesus macaque (Macaca mulatta).</title>
        <authorList>
            <person name="Albert K."/>
            <person name="Sela D.A."/>
        </authorList>
    </citation>
    <scope>NUCLEOTIDE SEQUENCE [LARGE SCALE GENOMIC DNA]</scope>
    <source>
        <strain evidence="4 5">UMA81212</strain>
    </source>
</reference>
<keyword evidence="2" id="KW-1133">Transmembrane helix</keyword>
<keyword evidence="2" id="KW-0812">Transmembrane</keyword>
<dbReference type="GO" id="GO:0004722">
    <property type="term" value="F:protein serine/threonine phosphatase activity"/>
    <property type="evidence" value="ECO:0007669"/>
    <property type="project" value="InterPro"/>
</dbReference>
<feature type="region of interest" description="Disordered" evidence="1">
    <location>
        <begin position="524"/>
        <end position="549"/>
    </location>
</feature>
<evidence type="ECO:0000256" key="1">
    <source>
        <dbReference type="SAM" id="MobiDB-lite"/>
    </source>
</evidence>
<sequence length="549" mass="58706">MVLSMTSTTVSDIGLVRKDNQDSTFAGVRLVAVCDGMGGHAGGDTASTIAIRSLAHIETVPLIAKRTKAVEDVATMLSTSVIAAHDAIVGKAHREKQLAGMGTTVTAVALVAGYWVISHIGDSRAYMLREGEIIRVTKDHSYVQHLIDTGRISPEEAKSHPQRNVVMRVLGDFDIDPRPDISIRKAKPGDRWLLCSDGLSGSVSDASIRETLMARTHLQDCAQTLVSMALKGGSTDNVSAVIAEAYDSEDPHAPVSLANASKKMCLVGGAASKQPQTIADTLNILVALAPQFEAESISDSPAAKAALLSALSAPSAQDTQNDGVEDGAQDAEELTESMSAVLAAEDRAYLTDENLDERYEVARIVSPSYESLNPDDDAAEVPQTGEIPVIRKTDGSLADDPHDPDVAEALHLKRAEDAHEEHRHRLRRRILGAVLALLVVLTAGAGTFGAYRWTQTQYFISDSNSRVALYQGVNTNVFGISLSHVDEETSIRLSALPQGWRERVRRGIDASSYSDARSILRTLEEQASSSANSSSTSESASSTRQEAAQ</sequence>
<evidence type="ECO:0000259" key="3">
    <source>
        <dbReference type="PROSITE" id="PS51746"/>
    </source>
</evidence>
<feature type="compositionally biased region" description="Low complexity" evidence="1">
    <location>
        <begin position="525"/>
        <end position="549"/>
    </location>
</feature>
<dbReference type="SMART" id="SM00332">
    <property type="entry name" value="PP2Cc"/>
    <property type="match status" value="1"/>
</dbReference>
<accession>A0A1Y2SWX9</accession>
<dbReference type="SMART" id="SM00331">
    <property type="entry name" value="PP2C_SIG"/>
    <property type="match status" value="1"/>
</dbReference>
<comment type="caution">
    <text evidence="4">The sequence shown here is derived from an EMBL/GenBank/DDBJ whole genome shotgun (WGS) entry which is preliminary data.</text>
</comment>